<dbReference type="AlphaFoldDB" id="A0A9P5ZBG0"/>
<dbReference type="InterPro" id="IPR036291">
    <property type="entry name" value="NAD(P)-bd_dom_sf"/>
</dbReference>
<dbReference type="InterPro" id="IPR002347">
    <property type="entry name" value="SDR_fam"/>
</dbReference>
<evidence type="ECO:0000313" key="4">
    <source>
        <dbReference type="EMBL" id="KAF9482896.1"/>
    </source>
</evidence>
<evidence type="ECO:0000256" key="1">
    <source>
        <dbReference type="ARBA" id="ARBA00006484"/>
    </source>
</evidence>
<dbReference type="InterPro" id="IPR020904">
    <property type="entry name" value="Sc_DH/Rdtase_CS"/>
</dbReference>
<dbReference type="InterPro" id="IPR051468">
    <property type="entry name" value="Fungal_SecMetab_SDRs"/>
</dbReference>
<keyword evidence="2" id="KW-0521">NADP</keyword>
<sequence length="256" mass="27499">MANSTHKIYLVAGATRGIGLALVAEIAATDPSAIIYAGGRNPAGAQLLVELAARYPGHVIPVKYIAADKEGNEALAKEISAKHGHVDTVIANAAIGGNLAQIHETTVETYKEHFSVNTIGPIVLFQAFRDILKASPLPRFVPISSGAGSIAMIESTPVETSAYGMSKAALNWVTRKIHYENEWLVAYPQCPGAVDTDMSKEFIATEKTGMMKVVFEKYPQRQPDEAARMLVAAITTSTREGDGGQFHNVEGGRHLW</sequence>
<name>A0A9P5ZBG0_9AGAR</name>
<evidence type="ECO:0000313" key="5">
    <source>
        <dbReference type="Proteomes" id="UP000807469"/>
    </source>
</evidence>
<comment type="similarity">
    <text evidence="1">Belongs to the short-chain dehydrogenases/reductases (SDR) family.</text>
</comment>
<reference evidence="4" key="1">
    <citation type="submission" date="2020-11" db="EMBL/GenBank/DDBJ databases">
        <authorList>
            <consortium name="DOE Joint Genome Institute"/>
            <person name="Ahrendt S."/>
            <person name="Riley R."/>
            <person name="Andreopoulos W."/>
            <person name="Labutti K."/>
            <person name="Pangilinan J."/>
            <person name="Ruiz-Duenas F.J."/>
            <person name="Barrasa J.M."/>
            <person name="Sanchez-Garcia M."/>
            <person name="Camarero S."/>
            <person name="Miyauchi S."/>
            <person name="Serrano A."/>
            <person name="Linde D."/>
            <person name="Babiker R."/>
            <person name="Drula E."/>
            <person name="Ayuso-Fernandez I."/>
            <person name="Pacheco R."/>
            <person name="Padilla G."/>
            <person name="Ferreira P."/>
            <person name="Barriuso J."/>
            <person name="Kellner H."/>
            <person name="Castanera R."/>
            <person name="Alfaro M."/>
            <person name="Ramirez L."/>
            <person name="Pisabarro A.G."/>
            <person name="Kuo A."/>
            <person name="Tritt A."/>
            <person name="Lipzen A."/>
            <person name="He G."/>
            <person name="Yan M."/>
            <person name="Ng V."/>
            <person name="Cullen D."/>
            <person name="Martin F."/>
            <person name="Rosso M.-N."/>
            <person name="Henrissat B."/>
            <person name="Hibbett D."/>
            <person name="Martinez A.T."/>
            <person name="Grigoriev I.V."/>
        </authorList>
    </citation>
    <scope>NUCLEOTIDE SEQUENCE</scope>
    <source>
        <strain evidence="4">CIRM-BRFM 674</strain>
    </source>
</reference>
<dbReference type="PRINTS" id="PR00081">
    <property type="entry name" value="GDHRDH"/>
</dbReference>
<dbReference type="EMBL" id="MU155160">
    <property type="protein sequence ID" value="KAF9482896.1"/>
    <property type="molecule type" value="Genomic_DNA"/>
</dbReference>
<dbReference type="Pfam" id="PF00106">
    <property type="entry name" value="adh_short"/>
    <property type="match status" value="1"/>
</dbReference>
<dbReference type="SUPFAM" id="SSF51735">
    <property type="entry name" value="NAD(P)-binding Rossmann-fold domains"/>
    <property type="match status" value="1"/>
</dbReference>
<protein>
    <submittedName>
        <fullName evidence="4">NAD(P)-binding protein</fullName>
    </submittedName>
</protein>
<comment type="caution">
    <text evidence="4">The sequence shown here is derived from an EMBL/GenBank/DDBJ whole genome shotgun (WGS) entry which is preliminary data.</text>
</comment>
<dbReference type="PANTHER" id="PTHR43544:SF7">
    <property type="entry name" value="NADB-LER2"/>
    <property type="match status" value="1"/>
</dbReference>
<evidence type="ECO:0000256" key="2">
    <source>
        <dbReference type="ARBA" id="ARBA00022857"/>
    </source>
</evidence>
<gene>
    <name evidence="4" type="ORF">BDN70DRAFT_874492</name>
</gene>
<dbReference type="PANTHER" id="PTHR43544">
    <property type="entry name" value="SHORT-CHAIN DEHYDROGENASE/REDUCTASE"/>
    <property type="match status" value="1"/>
</dbReference>
<dbReference type="Gene3D" id="3.40.50.720">
    <property type="entry name" value="NAD(P)-binding Rossmann-like Domain"/>
    <property type="match status" value="1"/>
</dbReference>
<keyword evidence="5" id="KW-1185">Reference proteome</keyword>
<dbReference type="Proteomes" id="UP000807469">
    <property type="component" value="Unassembled WGS sequence"/>
</dbReference>
<keyword evidence="3" id="KW-0560">Oxidoreductase</keyword>
<organism evidence="4 5">
    <name type="scientific">Pholiota conissans</name>
    <dbReference type="NCBI Taxonomy" id="109636"/>
    <lineage>
        <taxon>Eukaryota</taxon>
        <taxon>Fungi</taxon>
        <taxon>Dikarya</taxon>
        <taxon>Basidiomycota</taxon>
        <taxon>Agaricomycotina</taxon>
        <taxon>Agaricomycetes</taxon>
        <taxon>Agaricomycetidae</taxon>
        <taxon>Agaricales</taxon>
        <taxon>Agaricineae</taxon>
        <taxon>Strophariaceae</taxon>
        <taxon>Pholiota</taxon>
    </lineage>
</organism>
<dbReference type="OrthoDB" id="9876299at2759"/>
<dbReference type="GO" id="GO:0005737">
    <property type="term" value="C:cytoplasm"/>
    <property type="evidence" value="ECO:0007669"/>
    <property type="project" value="TreeGrafter"/>
</dbReference>
<proteinExistence type="inferred from homology"/>
<evidence type="ECO:0000256" key="3">
    <source>
        <dbReference type="ARBA" id="ARBA00023002"/>
    </source>
</evidence>
<accession>A0A9P5ZBG0</accession>
<dbReference type="PROSITE" id="PS00061">
    <property type="entry name" value="ADH_SHORT"/>
    <property type="match status" value="1"/>
</dbReference>
<dbReference type="GO" id="GO:0016491">
    <property type="term" value="F:oxidoreductase activity"/>
    <property type="evidence" value="ECO:0007669"/>
    <property type="project" value="UniProtKB-KW"/>
</dbReference>